<evidence type="ECO:0000313" key="2">
    <source>
        <dbReference type="EMBL" id="TCN37050.1"/>
    </source>
</evidence>
<dbReference type="PANTHER" id="PTHR12110:SF52">
    <property type="entry name" value="XYLOSE ISOMERASE"/>
    <property type="match status" value="1"/>
</dbReference>
<evidence type="ECO:0000313" key="3">
    <source>
        <dbReference type="Proteomes" id="UP000295351"/>
    </source>
</evidence>
<comment type="caution">
    <text evidence="2">The sequence shown here is derived from an EMBL/GenBank/DDBJ whole genome shotgun (WGS) entry which is preliminary data.</text>
</comment>
<dbReference type="GO" id="GO:0016853">
    <property type="term" value="F:isomerase activity"/>
    <property type="evidence" value="ECO:0007669"/>
    <property type="project" value="UniProtKB-KW"/>
</dbReference>
<dbReference type="InterPro" id="IPR036237">
    <property type="entry name" value="Xyl_isomerase-like_sf"/>
</dbReference>
<keyword evidence="2" id="KW-0413">Isomerase</keyword>
<evidence type="ECO:0000259" key="1">
    <source>
        <dbReference type="Pfam" id="PF01261"/>
    </source>
</evidence>
<dbReference type="EMBL" id="SLVX01000023">
    <property type="protein sequence ID" value="TCN37050.1"/>
    <property type="molecule type" value="Genomic_DNA"/>
</dbReference>
<dbReference type="InterPro" id="IPR050312">
    <property type="entry name" value="IolE/XylAMocC-like"/>
</dbReference>
<dbReference type="Gene3D" id="3.20.20.150">
    <property type="entry name" value="Divalent-metal-dependent TIM barrel enzymes"/>
    <property type="match status" value="1"/>
</dbReference>
<dbReference type="SUPFAM" id="SSF51658">
    <property type="entry name" value="Xylose isomerase-like"/>
    <property type="match status" value="1"/>
</dbReference>
<dbReference type="PANTHER" id="PTHR12110">
    <property type="entry name" value="HYDROXYPYRUVATE ISOMERASE"/>
    <property type="match status" value="1"/>
</dbReference>
<sequence length="287" mass="30546">MTMRDFSTDHSALALNTASLGHNLDGHGAGWSPERVIDACAARGFGSIVFWRREIGSRAVEIGERVRAAGLSVAGLCRTPFLVGAEATDRQAVIDGAKASIDMAAGLGAAVLTIVVGGVHPGTKGTAESLKIVTDRVGEIAPYAAQRNVRLALEPLNPVYAGNRSCLVTLRDALDICDAVGAPSLGVAVDVYHVWWDRGIDVQMQRAGPERIFGYHLCDWLADTTDVLLDRGMMGDGVADLKAIRAGVEGAGYAGPCEVEIFSANNWWKRDPGAVLDVMVERFRTLC</sequence>
<organism evidence="2 3">
    <name type="scientific">Shinella granuli</name>
    <dbReference type="NCBI Taxonomy" id="323621"/>
    <lineage>
        <taxon>Bacteria</taxon>
        <taxon>Pseudomonadati</taxon>
        <taxon>Pseudomonadota</taxon>
        <taxon>Alphaproteobacteria</taxon>
        <taxon>Hyphomicrobiales</taxon>
        <taxon>Rhizobiaceae</taxon>
        <taxon>Shinella</taxon>
    </lineage>
</organism>
<dbReference type="InterPro" id="IPR013022">
    <property type="entry name" value="Xyl_isomerase-like_TIM-brl"/>
</dbReference>
<dbReference type="Pfam" id="PF01261">
    <property type="entry name" value="AP_endonuc_2"/>
    <property type="match status" value="1"/>
</dbReference>
<feature type="domain" description="Xylose isomerase-like TIM barrel" evidence="1">
    <location>
        <begin position="37"/>
        <end position="271"/>
    </location>
</feature>
<dbReference type="Proteomes" id="UP000295351">
    <property type="component" value="Unassembled WGS sequence"/>
</dbReference>
<reference evidence="2 3" key="1">
    <citation type="submission" date="2019-03" db="EMBL/GenBank/DDBJ databases">
        <title>Genomic Encyclopedia of Type Strains, Phase IV (KMG-IV): sequencing the most valuable type-strain genomes for metagenomic binning, comparative biology and taxonomic classification.</title>
        <authorList>
            <person name="Goeker M."/>
        </authorList>
    </citation>
    <scope>NUCLEOTIDE SEQUENCE [LARGE SCALE GENOMIC DNA]</scope>
    <source>
        <strain evidence="2 3">DSM 18401</strain>
    </source>
</reference>
<dbReference type="AlphaFoldDB" id="A0A4V2RGM9"/>
<protein>
    <submittedName>
        <fullName evidence="2">Sugar phosphate isomerase/epimerase</fullName>
    </submittedName>
</protein>
<keyword evidence="3" id="KW-1185">Reference proteome</keyword>
<name>A0A4V2RGM9_SHIGR</name>
<gene>
    <name evidence="2" type="ORF">EV665_12319</name>
</gene>
<accession>A0A4V2RGM9</accession>
<proteinExistence type="predicted"/>